<dbReference type="SUPFAM" id="SSF55785">
    <property type="entry name" value="PYP-like sensor domain (PAS domain)"/>
    <property type="match status" value="1"/>
</dbReference>
<dbReference type="SMART" id="SM00091">
    <property type="entry name" value="PAS"/>
    <property type="match status" value="1"/>
</dbReference>
<evidence type="ECO:0000259" key="9">
    <source>
        <dbReference type="SMART" id="SM00479"/>
    </source>
</evidence>
<proteinExistence type="predicted"/>
<keyword evidence="3" id="KW-0378">Hydrolase</keyword>
<dbReference type="Pfam" id="PF00929">
    <property type="entry name" value="RNase_T"/>
    <property type="match status" value="1"/>
</dbReference>
<dbReference type="InterPro" id="IPR006054">
    <property type="entry name" value="DnaQ"/>
</dbReference>
<comment type="caution">
    <text evidence="10">The sequence shown here is derived from an EMBL/GenBank/DDBJ whole genome shotgun (WGS) entry which is preliminary data.</text>
</comment>
<name>W6M1Z9_9GAMM</name>
<dbReference type="CDD" id="cd06127">
    <property type="entry name" value="DEDDh"/>
    <property type="match status" value="1"/>
</dbReference>
<protein>
    <submittedName>
        <fullName evidence="10">PAS/PAC sensor protein</fullName>
        <ecNumber evidence="10">2.7.7.7</ecNumber>
    </submittedName>
</protein>
<keyword evidence="10" id="KW-0548">Nucleotidyltransferase</keyword>
<evidence type="ECO:0000313" key="10">
    <source>
        <dbReference type="EMBL" id="CDI01476.1"/>
    </source>
</evidence>
<evidence type="ECO:0000259" key="8">
    <source>
        <dbReference type="SMART" id="SM00091"/>
    </source>
</evidence>
<keyword evidence="2" id="KW-0540">Nuclease</keyword>
<dbReference type="Proteomes" id="UP000035760">
    <property type="component" value="Unassembled WGS sequence"/>
</dbReference>
<feature type="transmembrane region" description="Helical" evidence="7">
    <location>
        <begin position="42"/>
        <end position="64"/>
    </location>
</feature>
<keyword evidence="10" id="KW-0808">Transferase</keyword>
<evidence type="ECO:0000256" key="2">
    <source>
        <dbReference type="ARBA" id="ARBA00022722"/>
    </source>
</evidence>
<dbReference type="NCBIfam" id="TIGR00573">
    <property type="entry name" value="dnaq"/>
    <property type="match status" value="1"/>
</dbReference>
<keyword evidence="3" id="KW-0269">Exonuclease</keyword>
<dbReference type="CDD" id="cd00082">
    <property type="entry name" value="HisKA"/>
    <property type="match status" value="1"/>
</dbReference>
<dbReference type="InterPro" id="IPR013520">
    <property type="entry name" value="Ribonucl_H"/>
</dbReference>
<dbReference type="OrthoDB" id="9803913at2"/>
<dbReference type="SUPFAM" id="SSF53098">
    <property type="entry name" value="Ribonuclease H-like"/>
    <property type="match status" value="1"/>
</dbReference>
<dbReference type="PANTHER" id="PTHR30231">
    <property type="entry name" value="DNA POLYMERASE III SUBUNIT EPSILON"/>
    <property type="match status" value="1"/>
</dbReference>
<dbReference type="EMBL" id="CBTJ020000020">
    <property type="protein sequence ID" value="CDI01476.1"/>
    <property type="molecule type" value="Genomic_DNA"/>
</dbReference>
<comment type="function">
    <text evidence="4">DNA polymerase III is a complex, multichain enzyme responsible for most of the replicative synthesis in bacteria. The epsilon subunit contain the editing function and is a proofreading 3'-5' exonuclease.</text>
</comment>
<reference evidence="10" key="2">
    <citation type="submission" date="2014-03" db="EMBL/GenBank/DDBJ databases">
        <title>Candidatus Competibacter-lineage genomes retrieved from metagenomes reveal functional metabolic diversity.</title>
        <authorList>
            <person name="McIlroy S.J."/>
            <person name="Albertsen M."/>
            <person name="Andresen E.K."/>
            <person name="Saunders A.M."/>
            <person name="Kristiansen R."/>
            <person name="Stokholm-Bjerregaard M."/>
            <person name="Nielsen K.L."/>
            <person name="Nielsen P.H."/>
        </authorList>
    </citation>
    <scope>NUCLEOTIDE SEQUENCE</scope>
    <source>
        <strain evidence="10">Run_A_D11</strain>
    </source>
</reference>
<gene>
    <name evidence="10" type="ORF">BN873_150264</name>
</gene>
<dbReference type="SMART" id="SM00479">
    <property type="entry name" value="EXOIII"/>
    <property type="match status" value="1"/>
</dbReference>
<dbReference type="InterPro" id="IPR035965">
    <property type="entry name" value="PAS-like_dom_sf"/>
</dbReference>
<evidence type="ECO:0000313" key="11">
    <source>
        <dbReference type="Proteomes" id="UP000035760"/>
    </source>
</evidence>
<keyword evidence="11" id="KW-1185">Reference proteome</keyword>
<keyword evidence="7" id="KW-1133">Transmembrane helix</keyword>
<dbReference type="InterPro" id="IPR003661">
    <property type="entry name" value="HisK_dim/P_dom"/>
</dbReference>
<comment type="catalytic activity">
    <reaction evidence="6">
        <text>DNA(n) + a 2'-deoxyribonucleoside 5'-triphosphate = DNA(n+1) + diphosphate</text>
        <dbReference type="Rhea" id="RHEA:22508"/>
        <dbReference type="Rhea" id="RHEA-COMP:17339"/>
        <dbReference type="Rhea" id="RHEA-COMP:17340"/>
        <dbReference type="ChEBI" id="CHEBI:33019"/>
        <dbReference type="ChEBI" id="CHEBI:61560"/>
        <dbReference type="ChEBI" id="CHEBI:173112"/>
        <dbReference type="EC" id="2.7.7.7"/>
    </reaction>
</comment>
<dbReference type="GO" id="GO:0003677">
    <property type="term" value="F:DNA binding"/>
    <property type="evidence" value="ECO:0007669"/>
    <property type="project" value="InterPro"/>
</dbReference>
<dbReference type="Gene3D" id="3.30.450.20">
    <property type="entry name" value="PAS domain"/>
    <property type="match status" value="1"/>
</dbReference>
<dbReference type="GO" id="GO:0008408">
    <property type="term" value="F:3'-5' exonuclease activity"/>
    <property type="evidence" value="ECO:0007669"/>
    <property type="project" value="TreeGrafter"/>
</dbReference>
<evidence type="ECO:0000256" key="3">
    <source>
        <dbReference type="ARBA" id="ARBA00022839"/>
    </source>
</evidence>
<comment type="catalytic activity">
    <reaction evidence="1">
        <text>ATP + protein L-histidine = ADP + protein N-phospho-L-histidine.</text>
        <dbReference type="EC" id="2.7.13.3"/>
    </reaction>
</comment>
<dbReference type="RefSeq" id="WP_053085218.1">
    <property type="nucleotide sequence ID" value="NZ_CBTJ020000020.1"/>
</dbReference>
<dbReference type="GO" id="GO:0000155">
    <property type="term" value="F:phosphorelay sensor kinase activity"/>
    <property type="evidence" value="ECO:0007669"/>
    <property type="project" value="InterPro"/>
</dbReference>
<dbReference type="AlphaFoldDB" id="W6M1Z9"/>
<feature type="domain" description="Exonuclease" evidence="9">
    <location>
        <begin position="505"/>
        <end position="675"/>
    </location>
</feature>
<dbReference type="GO" id="GO:0045004">
    <property type="term" value="P:DNA replication proofreading"/>
    <property type="evidence" value="ECO:0007669"/>
    <property type="project" value="TreeGrafter"/>
</dbReference>
<dbReference type="PANTHER" id="PTHR30231:SF41">
    <property type="entry name" value="DNA POLYMERASE III SUBUNIT EPSILON"/>
    <property type="match status" value="1"/>
</dbReference>
<dbReference type="InterPro" id="IPR036397">
    <property type="entry name" value="RNaseH_sf"/>
</dbReference>
<keyword evidence="7" id="KW-0812">Transmembrane</keyword>
<feature type="domain" description="PAS" evidence="8">
    <location>
        <begin position="136"/>
        <end position="202"/>
    </location>
</feature>
<accession>W6M1Z9</accession>
<evidence type="ECO:0000256" key="6">
    <source>
        <dbReference type="ARBA" id="ARBA00049244"/>
    </source>
</evidence>
<evidence type="ECO:0000256" key="1">
    <source>
        <dbReference type="ARBA" id="ARBA00000085"/>
    </source>
</evidence>
<dbReference type="InterPro" id="IPR000014">
    <property type="entry name" value="PAS"/>
</dbReference>
<dbReference type="InterPro" id="IPR012337">
    <property type="entry name" value="RNaseH-like_sf"/>
</dbReference>
<evidence type="ECO:0000256" key="5">
    <source>
        <dbReference type="ARBA" id="ARBA00026073"/>
    </source>
</evidence>
<feature type="transmembrane region" description="Helical" evidence="7">
    <location>
        <begin position="7"/>
        <end position="30"/>
    </location>
</feature>
<dbReference type="Gene3D" id="3.30.420.10">
    <property type="entry name" value="Ribonuclease H-like superfamily/Ribonuclease H"/>
    <property type="match status" value="1"/>
</dbReference>
<dbReference type="GO" id="GO:0003887">
    <property type="term" value="F:DNA-directed DNA polymerase activity"/>
    <property type="evidence" value="ECO:0007669"/>
    <property type="project" value="UniProtKB-EC"/>
</dbReference>
<dbReference type="CDD" id="cd00130">
    <property type="entry name" value="PAS"/>
    <property type="match status" value="1"/>
</dbReference>
<comment type="subunit">
    <text evidence="5">DNA polymerase III contains a core (composed of alpha, epsilon and theta chains) that associates with a tau subunit. This core dimerizes to form the POLIII' complex. PolIII' associates with the gamma complex (composed of gamma, delta, delta', psi and chi chains) and with the beta chain to form the complete DNA polymerase III complex.</text>
</comment>
<evidence type="ECO:0000256" key="7">
    <source>
        <dbReference type="SAM" id="Phobius"/>
    </source>
</evidence>
<organism evidence="10 11">
    <name type="scientific">Candidatus Competibacter denitrificans Run_A_D11</name>
    <dbReference type="NCBI Taxonomy" id="1400863"/>
    <lineage>
        <taxon>Bacteria</taxon>
        <taxon>Pseudomonadati</taxon>
        <taxon>Pseudomonadota</taxon>
        <taxon>Gammaproteobacteria</taxon>
        <taxon>Candidatus Competibacteraceae</taxon>
        <taxon>Candidatus Competibacter</taxon>
    </lineage>
</organism>
<evidence type="ECO:0000256" key="4">
    <source>
        <dbReference type="ARBA" id="ARBA00025483"/>
    </source>
</evidence>
<reference evidence="10" key="1">
    <citation type="submission" date="2013-07" db="EMBL/GenBank/DDBJ databases">
        <authorList>
            <person name="McIlroy S."/>
        </authorList>
    </citation>
    <scope>NUCLEOTIDE SEQUENCE [LARGE SCALE GENOMIC DNA]</scope>
    <source>
        <strain evidence="10">Run_A_D11</strain>
    </source>
</reference>
<dbReference type="STRING" id="1400863.BN873_150264"/>
<keyword evidence="7" id="KW-0472">Membrane</keyword>
<dbReference type="GO" id="GO:0005829">
    <property type="term" value="C:cytosol"/>
    <property type="evidence" value="ECO:0007669"/>
    <property type="project" value="TreeGrafter"/>
</dbReference>
<dbReference type="EC" id="2.7.7.7" evidence="10"/>
<dbReference type="FunFam" id="3.30.420.10:FF:000045">
    <property type="entry name" value="3'-5' exonuclease DinG"/>
    <property type="match status" value="1"/>
</dbReference>
<sequence length="701" mass="78179">MTYRTKLWLLWLLPVGLAIVSLSWLGWQIHQSVPASEPHDLLLLWVVLAAFALIGAATVAWALLDWHFFIPLGGLARGARIITRSNAGYVLELPKQHWLGEFPPMLLELGEALHSARRDVAAATVMATTEIEEQKARLETVLRELSEGVLVCDGAARILLYNPAALKLLPNRALLGLGRSLYDLWTRAPIASTLQLLQYRRQNADADGSGSNSDAEFVCATVNDQAMFHCRISLLPGSAEREAGFVVTFRDVTQQVERAAIKTRTDDLRRPLASLRAAAETVLQFGDMDLAQRQAFQRVIVEESERLSQRLQELTLDLRALYANRWPMHNVYSAEIIGSVIRHLAQHDGLTVKLTGTPLWLRIDSHSVTLLLEFLITQLQASEIGHDFEIECLLGNRRVYLDIIWSGKPVPAEQLERWLDEHVQDLVGANTVGEVLARHGSELWSQSHRRPGHALLRLPLPASDNQWKEPMATLPERPEFYDFSLGDEKRAEWVDLVNYPLTALTYVVFDTETTGLAPSQGDEIIQIAGVRIVNRRLLAGEQFDQLVNPGKVIPKATIRFHGITDDMVKDKPGSTIVLPQFHAFVGGDQTVLVAHNAAFDMKFLKIKEQKGGPRFGNPVLDTLLLSGYLHDYTDDHNLDAIADRLGVDVHDRHNALGDSLVTARVFLKLLDLLEAQGIKTLGEALAVSDKMVAIRKTQANF</sequence>